<reference evidence="8" key="1">
    <citation type="journal article" date="2010" name="PLoS ONE">
        <title>The complete genome sequence of Cupriavidus metallidurans strain CH34, a master survivalist in harsh and anthropogenic environments.</title>
        <authorList>
            <person name="Janssen P.J."/>
            <person name="Van Houdt R."/>
            <person name="Moors H."/>
            <person name="Monsieurs P."/>
            <person name="Morin N."/>
            <person name="Michaux A."/>
            <person name="Benotmane M.A."/>
            <person name="Leys N."/>
            <person name="Vallaeys T."/>
            <person name="Lapidus A."/>
            <person name="Monchy S."/>
            <person name="Medigue C."/>
            <person name="Taghavi S."/>
            <person name="McCorkle S."/>
            <person name="Dunn J."/>
            <person name="van der Lelie D."/>
            <person name="Mergeay M."/>
        </authorList>
    </citation>
    <scope>NUCLEOTIDE SEQUENCE [LARGE SCALE GENOMIC DNA]</scope>
    <source>
        <strain evidence="8">ATCC 43123 / DSM 2839 / NBRC 102507 / CH34</strain>
    </source>
</reference>
<feature type="region of interest" description="Disordered" evidence="4">
    <location>
        <begin position="315"/>
        <end position="334"/>
    </location>
</feature>
<dbReference type="InterPro" id="IPR036390">
    <property type="entry name" value="WH_DNA-bd_sf"/>
</dbReference>
<dbReference type="HOGENOM" id="CLU_062618_4_1_4"/>
<keyword evidence="8" id="KW-1185">Reference proteome</keyword>
<keyword evidence="2" id="KW-0238">DNA-binding</keyword>
<evidence type="ECO:0000256" key="2">
    <source>
        <dbReference type="ARBA" id="ARBA00023125"/>
    </source>
</evidence>
<dbReference type="InterPro" id="IPR014757">
    <property type="entry name" value="Tscrpt_reg_IclR_C"/>
</dbReference>
<dbReference type="AlphaFoldDB" id="Q1LEX9"/>
<dbReference type="InterPro" id="IPR036388">
    <property type="entry name" value="WH-like_DNA-bd_sf"/>
</dbReference>
<accession>Q1LEX9</accession>
<dbReference type="GO" id="GO:0045892">
    <property type="term" value="P:negative regulation of DNA-templated transcription"/>
    <property type="evidence" value="ECO:0007669"/>
    <property type="project" value="TreeGrafter"/>
</dbReference>
<geneLocation type="plasmid" evidence="7 8">
    <name>megaplasmid</name>
</geneLocation>
<evidence type="ECO:0000313" key="7">
    <source>
        <dbReference type="EMBL" id="ABF11297.1"/>
    </source>
</evidence>
<dbReference type="Proteomes" id="UP000002429">
    <property type="component" value="Plasmid megaplasmid"/>
</dbReference>
<dbReference type="PANTHER" id="PTHR30136:SF39">
    <property type="entry name" value="TRANSCRIPTIONAL REGULATORY PROTEIN"/>
    <property type="match status" value="1"/>
</dbReference>
<dbReference type="GO" id="GO:0003700">
    <property type="term" value="F:DNA-binding transcription factor activity"/>
    <property type="evidence" value="ECO:0007669"/>
    <property type="project" value="TreeGrafter"/>
</dbReference>
<dbReference type="SUPFAM" id="SSF46785">
    <property type="entry name" value="Winged helix' DNA-binding domain"/>
    <property type="match status" value="1"/>
</dbReference>
<dbReference type="EMBL" id="CP000353">
    <property type="protein sequence ID" value="ABF11297.1"/>
    <property type="molecule type" value="Genomic_DNA"/>
</dbReference>
<dbReference type="GO" id="GO:0003677">
    <property type="term" value="F:DNA binding"/>
    <property type="evidence" value="ECO:0007669"/>
    <property type="project" value="UniProtKB-KW"/>
</dbReference>
<proteinExistence type="predicted"/>
<protein>
    <submittedName>
        <fullName evidence="7">Transcriptional regulator, IclR family</fullName>
    </submittedName>
</protein>
<evidence type="ECO:0000259" key="6">
    <source>
        <dbReference type="PROSITE" id="PS51078"/>
    </source>
</evidence>
<dbReference type="PANTHER" id="PTHR30136">
    <property type="entry name" value="HELIX-TURN-HELIX TRANSCRIPTIONAL REGULATOR, ICLR FAMILY"/>
    <property type="match status" value="1"/>
</dbReference>
<feature type="domain" description="IclR-ED" evidence="6">
    <location>
        <begin position="160"/>
        <end position="316"/>
    </location>
</feature>
<dbReference type="KEGG" id="rme:Rmet_4432"/>
<evidence type="ECO:0000313" key="8">
    <source>
        <dbReference type="Proteomes" id="UP000002429"/>
    </source>
</evidence>
<dbReference type="Gene3D" id="3.30.450.40">
    <property type="match status" value="2"/>
</dbReference>
<evidence type="ECO:0000256" key="1">
    <source>
        <dbReference type="ARBA" id="ARBA00023015"/>
    </source>
</evidence>
<gene>
    <name evidence="7" type="ordered locus">Rmet_4432</name>
</gene>
<evidence type="ECO:0000259" key="5">
    <source>
        <dbReference type="PROSITE" id="PS51077"/>
    </source>
</evidence>
<sequence>MEPAIQPSCSVERNIYSSEQNSSRIMDQKSSTTGARQAKICGRHEATCLCGRTGILLSPWQPVGSQRYVARRPCLFTSSTSDMLQTPPDAAAGQTDGVAAVDRAFAIAVALAQAGAPQTLADLARATGMYKSTLLRLLASLERSSLVVQRPDKRYTLGSLAFLFGRAFEASHGLQEAIYPVMEWLVSKGTESPSFHVPHGPDNRICLLRIDSSHSTLDRVRVGDVLPLRKGAPGKVLIAYGAGAPATADTPVVFTSFGERDPLCGAISSPVFGPGNTLLGALSLSGPLERFSELAVNRMTDLLLEAASRATQALGGRWPDDAAPDAPKAAKRRA</sequence>
<dbReference type="InterPro" id="IPR029016">
    <property type="entry name" value="GAF-like_dom_sf"/>
</dbReference>
<dbReference type="PROSITE" id="PS51078">
    <property type="entry name" value="ICLR_ED"/>
    <property type="match status" value="1"/>
</dbReference>
<name>Q1LEX9_CUPMC</name>
<dbReference type="Gene3D" id="1.10.10.10">
    <property type="entry name" value="Winged helix-like DNA-binding domain superfamily/Winged helix DNA-binding domain"/>
    <property type="match status" value="1"/>
</dbReference>
<dbReference type="eggNOG" id="COG1414">
    <property type="taxonomic scope" value="Bacteria"/>
</dbReference>
<feature type="domain" description="HTH iclR-type" evidence="5">
    <location>
        <begin position="98"/>
        <end position="159"/>
    </location>
</feature>
<keyword evidence="1" id="KW-0805">Transcription regulation</keyword>
<dbReference type="InterPro" id="IPR005471">
    <property type="entry name" value="Tscrpt_reg_IclR_N"/>
</dbReference>
<keyword evidence="7" id="KW-0614">Plasmid</keyword>
<dbReference type="Pfam" id="PF09339">
    <property type="entry name" value="HTH_IclR"/>
    <property type="match status" value="1"/>
</dbReference>
<keyword evidence="3" id="KW-0804">Transcription</keyword>
<dbReference type="SUPFAM" id="SSF55781">
    <property type="entry name" value="GAF domain-like"/>
    <property type="match status" value="1"/>
</dbReference>
<evidence type="ECO:0000256" key="3">
    <source>
        <dbReference type="ARBA" id="ARBA00023163"/>
    </source>
</evidence>
<dbReference type="InterPro" id="IPR050707">
    <property type="entry name" value="HTH_MetabolicPath_Reg"/>
</dbReference>
<dbReference type="SMART" id="SM00346">
    <property type="entry name" value="HTH_ICLR"/>
    <property type="match status" value="1"/>
</dbReference>
<organism evidence="7 8">
    <name type="scientific">Cupriavidus metallidurans (strain ATCC 43123 / DSM 2839 / NBRC 102507 / CH34)</name>
    <name type="common">Ralstonia metallidurans</name>
    <dbReference type="NCBI Taxonomy" id="266264"/>
    <lineage>
        <taxon>Bacteria</taxon>
        <taxon>Pseudomonadati</taxon>
        <taxon>Pseudomonadota</taxon>
        <taxon>Betaproteobacteria</taxon>
        <taxon>Burkholderiales</taxon>
        <taxon>Burkholderiaceae</taxon>
        <taxon>Cupriavidus</taxon>
    </lineage>
</organism>
<evidence type="ECO:0000256" key="4">
    <source>
        <dbReference type="SAM" id="MobiDB-lite"/>
    </source>
</evidence>
<dbReference type="PROSITE" id="PS51077">
    <property type="entry name" value="HTH_ICLR"/>
    <property type="match status" value="1"/>
</dbReference>